<dbReference type="PANTHER" id="PTHR22925">
    <property type="entry name" value="GLYCOSYL HYDROLASE 43 FAMILY MEMBER"/>
    <property type="match status" value="1"/>
</dbReference>
<dbReference type="CDD" id="cd18821">
    <property type="entry name" value="GH43_Pc3Gal43A-like"/>
    <property type="match status" value="1"/>
</dbReference>
<keyword evidence="4 5" id="KW-0326">Glycosidase</keyword>
<evidence type="ECO:0000256" key="4">
    <source>
        <dbReference type="ARBA" id="ARBA00023295"/>
    </source>
</evidence>
<evidence type="ECO:0000256" key="3">
    <source>
        <dbReference type="ARBA" id="ARBA00022801"/>
    </source>
</evidence>
<comment type="caution">
    <text evidence="7">The sequence shown here is derived from an EMBL/GenBank/DDBJ whole genome shotgun (WGS) entry which is preliminary data.</text>
</comment>
<dbReference type="GO" id="GO:0004553">
    <property type="term" value="F:hydrolase activity, hydrolyzing O-glycosyl compounds"/>
    <property type="evidence" value="ECO:0007669"/>
    <property type="project" value="InterPro"/>
</dbReference>
<dbReference type="InterPro" id="IPR006710">
    <property type="entry name" value="Glyco_hydro_43"/>
</dbReference>
<keyword evidence="3 5" id="KW-0378">Hydrolase</keyword>
<accession>A0A9W9KFM4</accession>
<evidence type="ECO:0000256" key="2">
    <source>
        <dbReference type="ARBA" id="ARBA00022729"/>
    </source>
</evidence>
<reference evidence="7" key="2">
    <citation type="journal article" date="2023" name="IMA Fungus">
        <title>Comparative genomic study of the Penicillium genus elucidates a diverse pangenome and 15 lateral gene transfer events.</title>
        <authorList>
            <person name="Petersen C."/>
            <person name="Sorensen T."/>
            <person name="Nielsen M.R."/>
            <person name="Sondergaard T.E."/>
            <person name="Sorensen J.L."/>
            <person name="Fitzpatrick D.A."/>
            <person name="Frisvad J.C."/>
            <person name="Nielsen K.L."/>
        </authorList>
    </citation>
    <scope>NUCLEOTIDE SEQUENCE</scope>
    <source>
        <strain evidence="7">IBT 30761</strain>
    </source>
</reference>
<keyword evidence="2 6" id="KW-0732">Signal</keyword>
<evidence type="ECO:0000313" key="8">
    <source>
        <dbReference type="Proteomes" id="UP001149074"/>
    </source>
</evidence>
<gene>
    <name evidence="7" type="ORF">N7532_003911</name>
</gene>
<dbReference type="PANTHER" id="PTHR22925:SF39">
    <property type="entry name" value="PUTATIVE (AFU_ORTHOLOGUE AFUA_5G14190)-RELATED"/>
    <property type="match status" value="1"/>
</dbReference>
<dbReference type="SUPFAM" id="SSF75005">
    <property type="entry name" value="Arabinanase/levansucrase/invertase"/>
    <property type="match status" value="1"/>
</dbReference>
<dbReference type="EMBL" id="JAPQKI010000004">
    <property type="protein sequence ID" value="KAJ5103382.1"/>
    <property type="molecule type" value="Genomic_DNA"/>
</dbReference>
<dbReference type="AlphaFoldDB" id="A0A9W9KFM4"/>
<name>A0A9W9KFM4_9EURO</name>
<reference evidence="7" key="1">
    <citation type="submission" date="2022-11" db="EMBL/GenBank/DDBJ databases">
        <authorList>
            <person name="Petersen C."/>
        </authorList>
    </citation>
    <scope>NUCLEOTIDE SEQUENCE</scope>
    <source>
        <strain evidence="7">IBT 30761</strain>
    </source>
</reference>
<dbReference type="GeneID" id="81355384"/>
<evidence type="ECO:0000256" key="5">
    <source>
        <dbReference type="RuleBase" id="RU361187"/>
    </source>
</evidence>
<feature type="chain" id="PRO_5040799319" evidence="6">
    <location>
        <begin position="20"/>
        <end position="475"/>
    </location>
</feature>
<dbReference type="GO" id="GO:0005975">
    <property type="term" value="P:carbohydrate metabolic process"/>
    <property type="evidence" value="ECO:0007669"/>
    <property type="project" value="InterPro"/>
</dbReference>
<dbReference type="RefSeq" id="XP_056476762.1">
    <property type="nucleotide sequence ID" value="XM_056616405.1"/>
</dbReference>
<dbReference type="Proteomes" id="UP001149074">
    <property type="component" value="Unassembled WGS sequence"/>
</dbReference>
<evidence type="ECO:0000256" key="6">
    <source>
        <dbReference type="SAM" id="SignalP"/>
    </source>
</evidence>
<dbReference type="Gene3D" id="2.60.120.260">
    <property type="entry name" value="Galactose-binding domain-like"/>
    <property type="match status" value="1"/>
</dbReference>
<feature type="signal peptide" evidence="6">
    <location>
        <begin position="1"/>
        <end position="19"/>
    </location>
</feature>
<dbReference type="OrthoDB" id="3426327at2759"/>
<protein>
    <submittedName>
        <fullName evidence="7">Uncharacterized protein</fullName>
    </submittedName>
</protein>
<organism evidence="7 8">
    <name type="scientific">Penicillium argentinense</name>
    <dbReference type="NCBI Taxonomy" id="1131581"/>
    <lineage>
        <taxon>Eukaryota</taxon>
        <taxon>Fungi</taxon>
        <taxon>Dikarya</taxon>
        <taxon>Ascomycota</taxon>
        <taxon>Pezizomycotina</taxon>
        <taxon>Eurotiomycetes</taxon>
        <taxon>Eurotiomycetidae</taxon>
        <taxon>Eurotiales</taxon>
        <taxon>Aspergillaceae</taxon>
        <taxon>Penicillium</taxon>
    </lineage>
</organism>
<sequence length="475" mass="53074">MRSLHTFLVALLAIPATSKYIVPGGRWHDTNGSVINAHGAGITFDQKSGRFWWFGEYKTEDHPEGGGVSVYSSDNLSTWTSGGMALAPIEGHPYISPENVIQRPKVAYSAETDDYHMWWHADNSTYGLLLQGHAVSDTINGPYTFVDAVAPLGNWSQDFGMFTDYKDGRSYALYSNGDSANGRDVYISSINSNLTALEKPIYRFPKFDLEAPTILQTDKSYWALMSHKTGYRPNNVVAFRADSLIGPWSQPFIVAPLNTRTFNSQSTFTLQISGTKKTTHLYIGDQWDSNSVWDSRYIWLPIQIDEEKKTLSLDWYDVYDLNVKTGEWTPIKGKSYSAKNAKTKGDAYKQEANFATDDVILTGIYGNDSTVTFENVEGDGKPQWVSFYYQTGGTPDRIGGSWQLRRVSSVIVNGDPSTTQTLYQRDTHKGIILSTPLQLTLKKGKKNTISVGGLYNGFDYKGADLDRIVVYPAEE</sequence>
<dbReference type="InterPro" id="IPR023296">
    <property type="entry name" value="Glyco_hydro_beta-prop_sf"/>
</dbReference>
<proteinExistence type="inferred from homology"/>
<evidence type="ECO:0000313" key="7">
    <source>
        <dbReference type="EMBL" id="KAJ5103382.1"/>
    </source>
</evidence>
<dbReference type="Pfam" id="PF04616">
    <property type="entry name" value="Glyco_hydro_43"/>
    <property type="match status" value="1"/>
</dbReference>
<evidence type="ECO:0000256" key="1">
    <source>
        <dbReference type="ARBA" id="ARBA00009865"/>
    </source>
</evidence>
<comment type="similarity">
    <text evidence="1 5">Belongs to the glycosyl hydrolase 43 family.</text>
</comment>
<keyword evidence="8" id="KW-1185">Reference proteome</keyword>
<dbReference type="Gene3D" id="2.115.10.20">
    <property type="entry name" value="Glycosyl hydrolase domain, family 43"/>
    <property type="match status" value="1"/>
</dbReference>